<keyword evidence="1" id="KW-0812">Transmembrane</keyword>
<dbReference type="RefSeq" id="WP_118480849.1">
    <property type="nucleotide sequence ID" value="NZ_BQNJ01000002.1"/>
</dbReference>
<name>A0AA37JK81_9FIRM</name>
<evidence type="ECO:0008006" key="4">
    <source>
        <dbReference type="Google" id="ProtNLM"/>
    </source>
</evidence>
<protein>
    <recommendedName>
        <fullName evidence="4">DUF4179 domain-containing protein</fullName>
    </recommendedName>
</protein>
<feature type="transmembrane region" description="Helical" evidence="1">
    <location>
        <begin position="32"/>
        <end position="53"/>
    </location>
</feature>
<dbReference type="EMBL" id="BQNJ01000002">
    <property type="protein sequence ID" value="GKH02583.1"/>
    <property type="molecule type" value="Genomic_DNA"/>
</dbReference>
<evidence type="ECO:0000313" key="3">
    <source>
        <dbReference type="Proteomes" id="UP001055091"/>
    </source>
</evidence>
<dbReference type="AlphaFoldDB" id="A0AA37JK81"/>
<organism evidence="2 3">
    <name type="scientific">Hungatella hathewayi</name>
    <dbReference type="NCBI Taxonomy" id="154046"/>
    <lineage>
        <taxon>Bacteria</taxon>
        <taxon>Bacillati</taxon>
        <taxon>Bacillota</taxon>
        <taxon>Clostridia</taxon>
        <taxon>Lachnospirales</taxon>
        <taxon>Lachnospiraceae</taxon>
        <taxon>Hungatella</taxon>
    </lineage>
</organism>
<gene>
    <name evidence="2" type="ORF">CE91St55_45640</name>
</gene>
<evidence type="ECO:0000313" key="2">
    <source>
        <dbReference type="EMBL" id="GKH02583.1"/>
    </source>
</evidence>
<keyword evidence="1" id="KW-1133">Transmembrane helix</keyword>
<evidence type="ECO:0000256" key="1">
    <source>
        <dbReference type="SAM" id="Phobius"/>
    </source>
</evidence>
<keyword evidence="1" id="KW-0472">Membrane</keyword>
<reference evidence="2" key="1">
    <citation type="submission" date="2022-01" db="EMBL/GenBank/DDBJ databases">
        <title>Novel bile acid biosynthetic pathways are enriched in the microbiome of centenarians.</title>
        <authorList>
            <person name="Sato Y."/>
            <person name="Atarashi K."/>
            <person name="Plichta R.D."/>
            <person name="Arai Y."/>
            <person name="Sasajima S."/>
            <person name="Kearney M.S."/>
            <person name="Suda W."/>
            <person name="Takeshita K."/>
            <person name="Sasaki T."/>
            <person name="Okamoto S."/>
            <person name="Skelly N.A."/>
            <person name="Okamura Y."/>
            <person name="Vlamakis H."/>
            <person name="Li Y."/>
            <person name="Tanoue T."/>
            <person name="Takei H."/>
            <person name="Nittono H."/>
            <person name="Narushima S."/>
            <person name="Irie J."/>
            <person name="Itoh H."/>
            <person name="Moriya K."/>
            <person name="Sugiura Y."/>
            <person name="Suematsu M."/>
            <person name="Moritoki N."/>
            <person name="Shibata S."/>
            <person name="Littman R.D."/>
            <person name="Fischbach A.M."/>
            <person name="Uwamino Y."/>
            <person name="Inoue T."/>
            <person name="Honda A."/>
            <person name="Hattori M."/>
            <person name="Murai T."/>
            <person name="Xavier J.R."/>
            <person name="Hirose N."/>
            <person name="Honda K."/>
        </authorList>
    </citation>
    <scope>NUCLEOTIDE SEQUENCE</scope>
    <source>
        <strain evidence="2">CE91-St55</strain>
    </source>
</reference>
<accession>A0AA37JK81</accession>
<comment type="caution">
    <text evidence="2">The sequence shown here is derived from an EMBL/GenBank/DDBJ whole genome shotgun (WGS) entry which is preliminary data.</text>
</comment>
<proteinExistence type="predicted"/>
<dbReference type="Proteomes" id="UP001055091">
    <property type="component" value="Unassembled WGS sequence"/>
</dbReference>
<feature type="transmembrane region" description="Helical" evidence="1">
    <location>
        <begin position="73"/>
        <end position="98"/>
    </location>
</feature>
<sequence>MRTSEERARLIHRRTAEIKQERRIKRQRRLDAACMAVCLLLVIGIGTMMPGLMRNAADGSIVHSSGTASLIGSHAALGYIVMGLLAFFLGVCVTVLLYRLHRRCEGQKQEEAGDGEL</sequence>